<dbReference type="RefSeq" id="WP_099307859.1">
    <property type="nucleotide sequence ID" value="NZ_PDVP01000014.1"/>
</dbReference>
<evidence type="ECO:0000313" key="2">
    <source>
        <dbReference type="Proteomes" id="UP000221168"/>
    </source>
</evidence>
<organism evidence="1 2">
    <name type="scientific">Zhengella mangrovi</name>
    <dbReference type="NCBI Taxonomy" id="1982044"/>
    <lineage>
        <taxon>Bacteria</taxon>
        <taxon>Pseudomonadati</taxon>
        <taxon>Pseudomonadota</taxon>
        <taxon>Alphaproteobacteria</taxon>
        <taxon>Hyphomicrobiales</taxon>
        <taxon>Notoacmeibacteraceae</taxon>
        <taxon>Zhengella</taxon>
    </lineage>
</organism>
<reference evidence="1 2" key="1">
    <citation type="submission" date="2017-10" db="EMBL/GenBank/DDBJ databases">
        <title>Sedimentibacterium mangrovi gen. nov., sp. nov., a novel member of family Phyllobacteriacea isolated from mangrove sediment.</title>
        <authorList>
            <person name="Liao H."/>
            <person name="Tian Y."/>
        </authorList>
    </citation>
    <scope>NUCLEOTIDE SEQUENCE [LARGE SCALE GENOMIC DNA]</scope>
    <source>
        <strain evidence="1 2">X9-2-2</strain>
    </source>
</reference>
<dbReference type="Proteomes" id="UP000221168">
    <property type="component" value="Unassembled WGS sequence"/>
</dbReference>
<keyword evidence="2" id="KW-1185">Reference proteome</keyword>
<dbReference type="OrthoDB" id="9816424at2"/>
<sequence length="334" mass="39305">MGAISRRIRALYNKANWYSSLAISHLRAKLPNIRKRWQGDRFSTPAKKHAVFVHFDTEGVIHDYVIKYLDDLRDCGFEITFVTNSPEMPDESVALLKPLCRLIVHRYNSGYDFAAYRDGIRQIPNLDQCEALILANDSVYGPLFSLKDELAGLDPETLDVWGITDSWEFNYHVQSYFMLFFPRALRSKAFKKFWKRFPNLNNKHFVIKRGEIRLAQRLARDKLRIKVQCPYWEVAADHVTPLRSFLSAKTVDKFSPLQVRWLQDMEDKIVLGIPLNPSHSFWERVIRERGCLFLKRELIQKNPLSIPFVWRWKDVVDECTDYDSDLISRHLHSL</sequence>
<dbReference type="EMBL" id="PDVP01000014">
    <property type="protein sequence ID" value="PHP65587.1"/>
    <property type="molecule type" value="Genomic_DNA"/>
</dbReference>
<comment type="caution">
    <text evidence="1">The sequence shown here is derived from an EMBL/GenBank/DDBJ whole genome shotgun (WGS) entry which is preliminary data.</text>
</comment>
<evidence type="ECO:0000313" key="1">
    <source>
        <dbReference type="EMBL" id="PHP65587.1"/>
    </source>
</evidence>
<proteinExistence type="predicted"/>
<name>A0A2G1QJ66_9HYPH</name>
<dbReference type="InterPro" id="IPR007739">
    <property type="entry name" value="RgpF"/>
</dbReference>
<dbReference type="Pfam" id="PF05045">
    <property type="entry name" value="RgpF"/>
    <property type="match status" value="1"/>
</dbReference>
<accession>A0A2G1QJ66</accession>
<dbReference type="AlphaFoldDB" id="A0A2G1QJ66"/>
<protein>
    <submittedName>
        <fullName evidence="1">Polysaccharide biosynthesis-like protein</fullName>
    </submittedName>
</protein>
<gene>
    <name evidence="1" type="ORF">CSC94_18515</name>
</gene>